<feature type="non-terminal residue" evidence="2">
    <location>
        <position position="1"/>
    </location>
</feature>
<accession>A0A699S4E8</accession>
<evidence type="ECO:0000313" key="3">
    <source>
        <dbReference type="EMBL" id="GFC93954.1"/>
    </source>
</evidence>
<organism evidence="2">
    <name type="scientific">Tanacetum cinerariifolium</name>
    <name type="common">Dalmatian daisy</name>
    <name type="synonym">Chrysanthemum cinerariifolium</name>
    <dbReference type="NCBI Taxonomy" id="118510"/>
    <lineage>
        <taxon>Eukaryota</taxon>
        <taxon>Viridiplantae</taxon>
        <taxon>Streptophyta</taxon>
        <taxon>Embryophyta</taxon>
        <taxon>Tracheophyta</taxon>
        <taxon>Spermatophyta</taxon>
        <taxon>Magnoliopsida</taxon>
        <taxon>eudicotyledons</taxon>
        <taxon>Gunneridae</taxon>
        <taxon>Pentapetalae</taxon>
        <taxon>asterids</taxon>
        <taxon>campanulids</taxon>
        <taxon>Asterales</taxon>
        <taxon>Asteraceae</taxon>
        <taxon>Asteroideae</taxon>
        <taxon>Anthemideae</taxon>
        <taxon>Anthemidinae</taxon>
        <taxon>Tanacetum</taxon>
    </lineage>
</organism>
<feature type="non-terminal residue" evidence="2">
    <location>
        <position position="84"/>
    </location>
</feature>
<dbReference type="EMBL" id="BKCJ011146234">
    <property type="protein sequence ID" value="GFC93954.1"/>
    <property type="molecule type" value="Genomic_DNA"/>
</dbReference>
<feature type="region of interest" description="Disordered" evidence="1">
    <location>
        <begin position="1"/>
        <end position="20"/>
    </location>
</feature>
<proteinExistence type="predicted"/>
<dbReference type="AlphaFoldDB" id="A0A699S4E8"/>
<reference evidence="2" key="1">
    <citation type="journal article" date="2019" name="Sci. Rep.">
        <title>Draft genome of Tanacetum cinerariifolium, the natural source of mosquito coil.</title>
        <authorList>
            <person name="Yamashiro T."/>
            <person name="Shiraishi A."/>
            <person name="Satake H."/>
            <person name="Nakayama K."/>
        </authorList>
    </citation>
    <scope>NUCLEOTIDE SEQUENCE</scope>
</reference>
<gene>
    <name evidence="2" type="ORF">Tci_864262</name>
    <name evidence="3" type="ORF">Tci_865924</name>
</gene>
<evidence type="ECO:0000313" key="2">
    <source>
        <dbReference type="EMBL" id="GFC92292.1"/>
    </source>
</evidence>
<evidence type="ECO:0000256" key="1">
    <source>
        <dbReference type="SAM" id="MobiDB-lite"/>
    </source>
</evidence>
<sequence length="84" mass="8689">STVVIPSLGNQGGSYAAPATEGSNIRDSICKGIMVDDAVAPSIGASRPRPSSGPAPSFKDVSRDAIYADFFPFSAGPYYATYPE</sequence>
<dbReference type="EMBL" id="BKCJ011136785">
    <property type="protein sequence ID" value="GFC92292.1"/>
    <property type="molecule type" value="Genomic_DNA"/>
</dbReference>
<comment type="caution">
    <text evidence="2">The sequence shown here is derived from an EMBL/GenBank/DDBJ whole genome shotgun (WGS) entry which is preliminary data.</text>
</comment>
<protein>
    <submittedName>
        <fullName evidence="2">Uncharacterized protein</fullName>
    </submittedName>
</protein>
<name>A0A699S4E8_TANCI</name>